<dbReference type="EC" id="6.1.1.9" evidence="12"/>
<dbReference type="GO" id="GO:0006438">
    <property type="term" value="P:valyl-tRNA aminoacylation"/>
    <property type="evidence" value="ECO:0007669"/>
    <property type="project" value="UniProtKB-UniRule"/>
</dbReference>
<evidence type="ECO:0000256" key="3">
    <source>
        <dbReference type="ARBA" id="ARBA00022490"/>
    </source>
</evidence>
<dbReference type="CDD" id="cd07962">
    <property type="entry name" value="Anticodon_Ia_Val"/>
    <property type="match status" value="1"/>
</dbReference>
<dbReference type="FunFam" id="3.40.50.620:FF:000032">
    <property type="entry name" value="Valine--tRNA ligase"/>
    <property type="match status" value="1"/>
</dbReference>
<comment type="subcellular location">
    <subcellularLocation>
        <location evidence="1 12">Cytoplasm</location>
    </subcellularLocation>
</comment>
<evidence type="ECO:0000256" key="5">
    <source>
        <dbReference type="ARBA" id="ARBA00022741"/>
    </source>
</evidence>
<evidence type="ECO:0000256" key="6">
    <source>
        <dbReference type="ARBA" id="ARBA00022840"/>
    </source>
</evidence>
<accession>A0AAE5CBQ1</accession>
<evidence type="ECO:0000256" key="9">
    <source>
        <dbReference type="ARBA" id="ARBA00023146"/>
    </source>
</evidence>
<dbReference type="GO" id="GO:0005829">
    <property type="term" value="C:cytosol"/>
    <property type="evidence" value="ECO:0007669"/>
    <property type="project" value="TreeGrafter"/>
</dbReference>
<dbReference type="InterPro" id="IPR002300">
    <property type="entry name" value="aa-tRNA-synth_Ia"/>
</dbReference>
<dbReference type="CDD" id="cd00817">
    <property type="entry name" value="ValRS_core"/>
    <property type="match status" value="1"/>
</dbReference>
<dbReference type="GO" id="GO:0002161">
    <property type="term" value="F:aminoacyl-tRNA deacylase activity"/>
    <property type="evidence" value="ECO:0007669"/>
    <property type="project" value="InterPro"/>
</dbReference>
<reference evidence="16 17" key="1">
    <citation type="submission" date="2020-01" db="EMBL/GenBank/DDBJ databases">
        <title>Genomes assembled from Gulf of Kutch pelagic sediment metagenomes.</title>
        <authorList>
            <person name="Chandrashekar M."/>
            <person name="Mahajan M.S."/>
            <person name="Dave K.J."/>
            <person name="Vatsa P."/>
            <person name="Nathani N.M."/>
        </authorList>
    </citation>
    <scope>NUCLEOTIDE SEQUENCE [LARGE SCALE GENOMIC DNA]</scope>
    <source>
        <strain evidence="16">KS3-K002</strain>
    </source>
</reference>
<keyword evidence="6 12" id="KW-0067">ATP-binding</keyword>
<dbReference type="SUPFAM" id="SSF50677">
    <property type="entry name" value="ValRS/IleRS/LeuRS editing domain"/>
    <property type="match status" value="1"/>
</dbReference>
<dbReference type="InterPro" id="IPR009008">
    <property type="entry name" value="Val/Leu/Ile-tRNA-synth_edit"/>
</dbReference>
<dbReference type="Gene3D" id="3.40.50.620">
    <property type="entry name" value="HUPs"/>
    <property type="match status" value="2"/>
</dbReference>
<gene>
    <name evidence="12" type="primary">valS</name>
    <name evidence="16" type="ORF">GWO12_13840</name>
</gene>
<dbReference type="InterPro" id="IPR001412">
    <property type="entry name" value="aa-tRNA-synth_I_CS"/>
</dbReference>
<dbReference type="SUPFAM" id="SSF47323">
    <property type="entry name" value="Anticodon-binding domain of a subclass of class I aminoacyl-tRNA synthetases"/>
    <property type="match status" value="1"/>
</dbReference>
<feature type="coiled-coil region" evidence="12">
    <location>
        <begin position="823"/>
        <end position="892"/>
    </location>
</feature>
<feature type="domain" description="Aminoacyl-tRNA synthetase class Ia" evidence="13">
    <location>
        <begin position="23"/>
        <end position="562"/>
    </location>
</feature>
<dbReference type="Pfam" id="PF00133">
    <property type="entry name" value="tRNA-synt_1"/>
    <property type="match status" value="1"/>
</dbReference>
<dbReference type="GO" id="GO:0005524">
    <property type="term" value="F:ATP binding"/>
    <property type="evidence" value="ECO:0007669"/>
    <property type="project" value="UniProtKB-UniRule"/>
</dbReference>
<dbReference type="HAMAP" id="MF_02004">
    <property type="entry name" value="Val_tRNA_synth_type1"/>
    <property type="match status" value="1"/>
</dbReference>
<evidence type="ECO:0000259" key="13">
    <source>
        <dbReference type="Pfam" id="PF00133"/>
    </source>
</evidence>
<dbReference type="InterPro" id="IPR037118">
    <property type="entry name" value="Val-tRNA_synth_C_sf"/>
</dbReference>
<evidence type="ECO:0000256" key="12">
    <source>
        <dbReference type="HAMAP-Rule" id="MF_02004"/>
    </source>
</evidence>
<dbReference type="SUPFAM" id="SSF52374">
    <property type="entry name" value="Nucleotidylyl transferase"/>
    <property type="match status" value="1"/>
</dbReference>
<evidence type="ECO:0000256" key="2">
    <source>
        <dbReference type="ARBA" id="ARBA00011245"/>
    </source>
</evidence>
<evidence type="ECO:0000256" key="11">
    <source>
        <dbReference type="ARBA" id="ARBA00060830"/>
    </source>
</evidence>
<evidence type="ECO:0000313" key="16">
    <source>
        <dbReference type="EMBL" id="NIR76172.1"/>
    </source>
</evidence>
<dbReference type="EMBL" id="JAACAK010000114">
    <property type="protein sequence ID" value="NIR76172.1"/>
    <property type="molecule type" value="Genomic_DNA"/>
</dbReference>
<evidence type="ECO:0000256" key="10">
    <source>
        <dbReference type="ARBA" id="ARBA00047552"/>
    </source>
</evidence>
<dbReference type="FunFam" id="1.10.287.380:FF:000001">
    <property type="entry name" value="Valine--tRNA ligase"/>
    <property type="match status" value="1"/>
</dbReference>
<dbReference type="Gene3D" id="3.90.740.10">
    <property type="entry name" value="Valyl/Leucyl/Isoleucyl-tRNA synthetase, editing domain"/>
    <property type="match status" value="2"/>
</dbReference>
<keyword evidence="4 12" id="KW-0436">Ligase</keyword>
<organism evidence="16 17">
    <name type="scientific">Candidatus Kutchimonas denitrificans</name>
    <dbReference type="NCBI Taxonomy" id="3056748"/>
    <lineage>
        <taxon>Bacteria</taxon>
        <taxon>Pseudomonadati</taxon>
        <taxon>Gemmatimonadota</taxon>
        <taxon>Gemmatimonadia</taxon>
        <taxon>Candidatus Palauibacterales</taxon>
        <taxon>Candidatus Palauibacteraceae</taxon>
        <taxon>Candidatus Kutchimonas</taxon>
    </lineage>
</organism>
<comment type="caution">
    <text evidence="12">Lacks conserved residue(s) required for the propagation of feature annotation.</text>
</comment>
<dbReference type="Pfam" id="PF08264">
    <property type="entry name" value="Anticodon_1"/>
    <property type="match status" value="1"/>
</dbReference>
<comment type="domain">
    <text evidence="12">The C-terminal coiled-coil domain is crucial for aminoacylation activity.</text>
</comment>
<comment type="domain">
    <text evidence="12">ValRS has two distinct active sites: one for aminoacylation and one for editing. The misactivated threonine is translocated from the active site to the editing site.</text>
</comment>
<dbReference type="PANTHER" id="PTHR11946">
    <property type="entry name" value="VALYL-TRNA SYNTHETASES"/>
    <property type="match status" value="1"/>
</dbReference>
<dbReference type="InterPro" id="IPR019499">
    <property type="entry name" value="Val-tRNA_synth_tRNA-bd"/>
</dbReference>
<keyword evidence="7 12" id="KW-0648">Protein biosynthesis</keyword>
<dbReference type="FunFam" id="3.40.50.620:FF:000098">
    <property type="entry name" value="Valine--tRNA ligase"/>
    <property type="match status" value="1"/>
</dbReference>
<proteinExistence type="inferred from homology"/>
<dbReference type="PRINTS" id="PR00986">
    <property type="entry name" value="TRNASYNTHVAL"/>
</dbReference>
<keyword evidence="3 12" id="KW-0963">Cytoplasm</keyword>
<name>A0AAE5CBQ1_9BACT</name>
<comment type="subunit">
    <text evidence="2 12">Monomer.</text>
</comment>
<feature type="domain" description="Valyl-tRNA synthetase tRNA-binding arm" evidence="15">
    <location>
        <begin position="825"/>
        <end position="889"/>
    </location>
</feature>
<keyword evidence="8 12" id="KW-0175">Coiled coil</keyword>
<evidence type="ECO:0000256" key="4">
    <source>
        <dbReference type="ARBA" id="ARBA00022598"/>
    </source>
</evidence>
<evidence type="ECO:0000313" key="17">
    <source>
        <dbReference type="Proteomes" id="UP000702544"/>
    </source>
</evidence>
<dbReference type="PANTHER" id="PTHR11946:SF93">
    <property type="entry name" value="VALINE--TRNA LIGASE, CHLOROPLASTIC_MITOCHONDRIAL 2"/>
    <property type="match status" value="1"/>
</dbReference>
<feature type="domain" description="Methionyl/Valyl/Leucyl/Isoleucyl-tRNA synthetase anticodon-binding" evidence="14">
    <location>
        <begin position="618"/>
        <end position="766"/>
    </location>
</feature>
<comment type="function">
    <text evidence="12">Catalyzes the attachment of valine to tRNA(Val). As ValRS can inadvertently accommodate and process structurally similar amino acids such as threonine, to avoid such errors, it has a 'posttransfer' editing activity that hydrolyzes mischarged Thr-tRNA(Val) in a tRNA-dependent manner.</text>
</comment>
<evidence type="ECO:0000256" key="8">
    <source>
        <dbReference type="ARBA" id="ARBA00023054"/>
    </source>
</evidence>
<dbReference type="NCBIfam" id="NF004349">
    <property type="entry name" value="PRK05729.1"/>
    <property type="match status" value="1"/>
</dbReference>
<evidence type="ECO:0000256" key="1">
    <source>
        <dbReference type="ARBA" id="ARBA00004496"/>
    </source>
</evidence>
<dbReference type="InterPro" id="IPR002303">
    <property type="entry name" value="Valyl-tRNA_ligase"/>
</dbReference>
<sequence>MSRGKKPTELAPRFQPRAFEAGTYERWWKAGYFGADPRGDGAAYVIVMPPPNVTAELHMGHGLNNTVQDVLIRWRRMQGRNALWVPGTDHAGIATQNVVERRLAAEGQTRWDLGREAFVERVWDWVHETGGTILDQLKAIGSSADWDRTCFTLDPGPSRAVREVFVRLYEKGLVYRGEYIVNWCPRCATALANEEVEHEETEGALYYQRYPLAGEESRYIVVATTRPETMLGDTAVAVHPDDPRHKDMIGKSVILPLAEREIPIIADEFVDPEFGTGFVKVTPAHDPNDFEIGRRHDLELVDIFEPDATLSDAVPARFRGLDRFTAREAVVKELGEKDLLEKTEPHVHSVGHCYRCDTVVEPRVSEQWFVRMKPLAEPALAAYRDGTIRFTPEHWGGVYEHWLENVRDWCISRQLWWGHRIPVWYCRACDATLVRPEDPDACGECGADELEQDPDVLDTWFSSWLWPFSTLGWPEETPDLKAFYPGHTLVTAPEILFFWVARMIMAGYEFMGAEPFRHVYLTGTVRDHTGRRMSKSLGNGIDPLEVVELFGADALRFTLTNKMGIGADLLLNNEDLEESFHVGRNFGNKIWNAARLALPHLEGPVDPLPERGSLDLADRWILSRLNRTCREVTDDLERFRLHEAAAELYRFFWSELCDWYLELIKPRLYDESGGAGRDVARAVLREVLDRSLRLLHPIMPFITEELWLRLPNRDADSIMIAPWPAPEADWDDAEAEDQVGTLQDALTAVRNIRSEYNVAHGRAIDVMVRGADDALRRAFEAEGVAALKLAGIDGLSFDGELQGVEATAVLASGAEIHVPLEGLIDLERERDRLEKQASELRDLVIRSEKRLANKDFVDKAPDHVVDQAREKLSGLKEQLEKIEQKRAGLEAR</sequence>
<keyword evidence="5 12" id="KW-0547">Nucleotide-binding</keyword>
<dbReference type="Gene3D" id="1.10.730.10">
    <property type="entry name" value="Isoleucyl-tRNA Synthetase, Domain 1"/>
    <property type="match status" value="1"/>
</dbReference>
<dbReference type="InterPro" id="IPR010978">
    <property type="entry name" value="tRNA-bd_arm"/>
</dbReference>
<feature type="binding site" evidence="12">
    <location>
        <position position="535"/>
    </location>
    <ligand>
        <name>ATP</name>
        <dbReference type="ChEBI" id="CHEBI:30616"/>
    </ligand>
</feature>
<dbReference type="InterPro" id="IPR014729">
    <property type="entry name" value="Rossmann-like_a/b/a_fold"/>
</dbReference>
<dbReference type="InterPro" id="IPR009080">
    <property type="entry name" value="tRNAsynth_Ia_anticodon-bd"/>
</dbReference>
<evidence type="ECO:0000259" key="15">
    <source>
        <dbReference type="Pfam" id="PF10458"/>
    </source>
</evidence>
<dbReference type="Pfam" id="PF10458">
    <property type="entry name" value="Val_tRNA-synt_C"/>
    <property type="match status" value="1"/>
</dbReference>
<dbReference type="Gene3D" id="1.10.287.380">
    <property type="entry name" value="Valyl-tRNA synthetase, C-terminal domain"/>
    <property type="match status" value="1"/>
</dbReference>
<comment type="catalytic activity">
    <reaction evidence="10 12">
        <text>tRNA(Val) + L-valine + ATP = L-valyl-tRNA(Val) + AMP + diphosphate</text>
        <dbReference type="Rhea" id="RHEA:10704"/>
        <dbReference type="Rhea" id="RHEA-COMP:9672"/>
        <dbReference type="Rhea" id="RHEA-COMP:9708"/>
        <dbReference type="ChEBI" id="CHEBI:30616"/>
        <dbReference type="ChEBI" id="CHEBI:33019"/>
        <dbReference type="ChEBI" id="CHEBI:57762"/>
        <dbReference type="ChEBI" id="CHEBI:78442"/>
        <dbReference type="ChEBI" id="CHEBI:78537"/>
        <dbReference type="ChEBI" id="CHEBI:456215"/>
        <dbReference type="EC" id="6.1.1.9"/>
    </reaction>
</comment>
<dbReference type="FunFam" id="3.90.740.10:FF:000005">
    <property type="entry name" value="Valine--tRNA ligase, mitochondrial"/>
    <property type="match status" value="1"/>
</dbReference>
<dbReference type="SUPFAM" id="SSF46589">
    <property type="entry name" value="tRNA-binding arm"/>
    <property type="match status" value="1"/>
</dbReference>
<protein>
    <recommendedName>
        <fullName evidence="12">Valine--tRNA ligase</fullName>
        <ecNumber evidence="12">6.1.1.9</ecNumber>
    </recommendedName>
    <alternativeName>
        <fullName evidence="12">Valyl-tRNA synthetase</fullName>
        <shortName evidence="12">ValRS</shortName>
    </alternativeName>
</protein>
<dbReference type="InterPro" id="IPR013155">
    <property type="entry name" value="M/V/L/I-tRNA-synth_anticd-bd"/>
</dbReference>
<dbReference type="AlphaFoldDB" id="A0AAE5CBQ1"/>
<dbReference type="PROSITE" id="PS00178">
    <property type="entry name" value="AA_TRNA_LIGASE_I"/>
    <property type="match status" value="1"/>
</dbReference>
<comment type="similarity">
    <text evidence="11 12">Belongs to the class-I aminoacyl-tRNA synthetase family. ValS type 1 subfamily.</text>
</comment>
<dbReference type="InterPro" id="IPR033705">
    <property type="entry name" value="Anticodon_Ia_Val"/>
</dbReference>
<evidence type="ECO:0000256" key="7">
    <source>
        <dbReference type="ARBA" id="ARBA00022917"/>
    </source>
</evidence>
<evidence type="ECO:0000259" key="14">
    <source>
        <dbReference type="Pfam" id="PF08264"/>
    </source>
</evidence>
<dbReference type="Proteomes" id="UP000702544">
    <property type="component" value="Unassembled WGS sequence"/>
</dbReference>
<comment type="caution">
    <text evidence="16">The sequence shown here is derived from an EMBL/GenBank/DDBJ whole genome shotgun (WGS) entry which is preliminary data.</text>
</comment>
<keyword evidence="9 12" id="KW-0030">Aminoacyl-tRNA synthetase</keyword>
<dbReference type="NCBIfam" id="TIGR00422">
    <property type="entry name" value="valS"/>
    <property type="match status" value="1"/>
</dbReference>
<dbReference type="GO" id="GO:0004832">
    <property type="term" value="F:valine-tRNA ligase activity"/>
    <property type="evidence" value="ECO:0007669"/>
    <property type="project" value="UniProtKB-UniRule"/>
</dbReference>